<evidence type="ECO:0000313" key="2">
    <source>
        <dbReference type="Proteomes" id="UP001153332"/>
    </source>
</evidence>
<dbReference type="Proteomes" id="UP001153332">
    <property type="component" value="Unassembled WGS sequence"/>
</dbReference>
<comment type="caution">
    <text evidence="1">The sequence shown here is derived from an EMBL/GenBank/DDBJ whole genome shotgun (WGS) entry which is preliminary data.</text>
</comment>
<protein>
    <submittedName>
        <fullName evidence="1">Uncharacterized protein</fullName>
    </submittedName>
</protein>
<name>A0ACC2JZZ9_9PEZI</name>
<keyword evidence="2" id="KW-1185">Reference proteome</keyword>
<organism evidence="1 2">
    <name type="scientific">Lasiodiplodia mahajangana</name>
    <dbReference type="NCBI Taxonomy" id="1108764"/>
    <lineage>
        <taxon>Eukaryota</taxon>
        <taxon>Fungi</taxon>
        <taxon>Dikarya</taxon>
        <taxon>Ascomycota</taxon>
        <taxon>Pezizomycotina</taxon>
        <taxon>Dothideomycetes</taxon>
        <taxon>Dothideomycetes incertae sedis</taxon>
        <taxon>Botryosphaeriales</taxon>
        <taxon>Botryosphaeriaceae</taxon>
        <taxon>Lasiodiplodia</taxon>
    </lineage>
</organism>
<accession>A0ACC2JZZ9</accession>
<gene>
    <name evidence="1" type="ORF">O1611_g562</name>
</gene>
<sequence>MERHSAIPMEQGYIIPMDLVVSSPEKAVQYTLPNDLESLHVSKMRRTETDNPDYIASTKPDNENTSASGEPDNLDTIVKSIDAILDHSPIQTAPLNDLVVRLLSVFENTSDMKYLDEAISAVQEAAARFSSDSKDPRRNTNRKRRLSPKRNMRKRRKRKKREDLDAAIANVVKAVKDNSDCYVDEAVQLGNLSRMRLMQHGLENCLKEVILNARKASSVVPSTSPYRSFLLANLGDALFWKYRETKDAGALIEAIDVTMQAIHLGYEFEPSPLTFKWKKIIEDAKEGISPGRKLLLPNFKGYHPELAVRLDQLGLLMELRWMLGGTVENLDASIRLSSVVSDHSHLDPICGKYVIHIYRGIENKSKDRLAEAVSSARKEEAGASRKGPSYSFKVLGRVAGALYEQYRKTSDVAVLEEAISEARKAVQLALELKPYLREIIFPEPPKERFTEQEDAKVLSMCLSILSKMLRKRYQVIGNPVDLDEAILASRNAIRVFRYKENKLGIVKDEARHLANMLLIRYEELGQEEDGENAFKLIFEVMHFAERLHEHIEQRKRIMLL</sequence>
<reference evidence="1" key="1">
    <citation type="submission" date="2022-12" db="EMBL/GenBank/DDBJ databases">
        <title>Genome Sequence of Lasiodiplodia mahajangana.</title>
        <authorList>
            <person name="Buettner E."/>
        </authorList>
    </citation>
    <scope>NUCLEOTIDE SEQUENCE</scope>
    <source>
        <strain evidence="1">VT137</strain>
    </source>
</reference>
<proteinExistence type="predicted"/>
<dbReference type="EMBL" id="JAPUUL010000049">
    <property type="protein sequence ID" value="KAJ8133065.1"/>
    <property type="molecule type" value="Genomic_DNA"/>
</dbReference>
<evidence type="ECO:0000313" key="1">
    <source>
        <dbReference type="EMBL" id="KAJ8133065.1"/>
    </source>
</evidence>